<dbReference type="AlphaFoldDB" id="A0A7X3K6B0"/>
<organism evidence="1 2">
    <name type="scientific">Massilia cellulosiltytica</name>
    <dbReference type="NCBI Taxonomy" id="2683234"/>
    <lineage>
        <taxon>Bacteria</taxon>
        <taxon>Pseudomonadati</taxon>
        <taxon>Pseudomonadota</taxon>
        <taxon>Betaproteobacteria</taxon>
        <taxon>Burkholderiales</taxon>
        <taxon>Oxalobacteraceae</taxon>
        <taxon>Telluria group</taxon>
        <taxon>Massilia</taxon>
    </lineage>
</organism>
<dbReference type="InterPro" id="IPR031560">
    <property type="entry name" value="CzcE"/>
</dbReference>
<dbReference type="InterPro" id="IPR038674">
    <property type="entry name" value="CzcE_sf"/>
</dbReference>
<sequence>MRMLPPADIVPQFRAALDDRCAIRLSSNCHSGVTLASAALLHNASIPTTKENRMTKLTRTLALSVLVLAAGTAGAMPRPMDAGRVIMSDTADRDVAVDASTRWVNVTNGQTVRFNVGGQRFTFVFDAWPSTDSIPLSAIAPKGVTVPDVRVYIAPNPLYQD</sequence>
<evidence type="ECO:0000313" key="1">
    <source>
        <dbReference type="EMBL" id="MVW59267.1"/>
    </source>
</evidence>
<comment type="caution">
    <text evidence="1">The sequence shown here is derived from an EMBL/GenBank/DDBJ whole genome shotgun (WGS) entry which is preliminary data.</text>
</comment>
<dbReference type="Pfam" id="PF16986">
    <property type="entry name" value="CzcE"/>
    <property type="match status" value="1"/>
</dbReference>
<proteinExistence type="predicted"/>
<gene>
    <name evidence="1" type="ORF">GPY61_04930</name>
</gene>
<name>A0A7X3K6B0_9BURK</name>
<evidence type="ECO:0000313" key="2">
    <source>
        <dbReference type="Proteomes" id="UP000443353"/>
    </source>
</evidence>
<keyword evidence="2" id="KW-1185">Reference proteome</keyword>
<accession>A0A7X3K6B0</accession>
<dbReference type="Proteomes" id="UP000443353">
    <property type="component" value="Unassembled WGS sequence"/>
</dbReference>
<dbReference type="Gene3D" id="2.60.40.2280">
    <property type="entry name" value="Heavy-metal resistance protein CzcE"/>
    <property type="match status" value="1"/>
</dbReference>
<protein>
    <submittedName>
        <fullName evidence="1">CzcE family metal-binding protein</fullName>
    </submittedName>
</protein>
<reference evidence="1 2" key="1">
    <citation type="submission" date="2019-12" db="EMBL/GenBank/DDBJ databases">
        <authorList>
            <person name="Li C."/>
            <person name="Zhao J."/>
        </authorList>
    </citation>
    <scope>NUCLEOTIDE SEQUENCE [LARGE SCALE GENOMIC DNA]</scope>
    <source>
        <strain evidence="1 2">NEAU-DD11</strain>
    </source>
</reference>
<dbReference type="EMBL" id="WSES01000002">
    <property type="protein sequence ID" value="MVW59267.1"/>
    <property type="molecule type" value="Genomic_DNA"/>
</dbReference>